<dbReference type="EMBL" id="SFCI01000511">
    <property type="protein sequence ID" value="TFY79381.1"/>
    <property type="molecule type" value="Genomic_DNA"/>
</dbReference>
<dbReference type="AlphaFoldDB" id="A0A4Y9ZZI2"/>
<gene>
    <name evidence="1" type="ORF">EWM64_g4631</name>
</gene>
<protein>
    <submittedName>
        <fullName evidence="1">Uncharacterized protein</fullName>
    </submittedName>
</protein>
<dbReference type="Proteomes" id="UP000298061">
    <property type="component" value="Unassembled WGS sequence"/>
</dbReference>
<dbReference type="OrthoDB" id="2609391at2759"/>
<keyword evidence="2" id="KW-1185">Reference proteome</keyword>
<comment type="caution">
    <text evidence="1">The sequence shown here is derived from an EMBL/GenBank/DDBJ whole genome shotgun (WGS) entry which is preliminary data.</text>
</comment>
<evidence type="ECO:0000313" key="1">
    <source>
        <dbReference type="EMBL" id="TFY79381.1"/>
    </source>
</evidence>
<proteinExistence type="predicted"/>
<sequence length="151" mass="17473">MLNYSQATPRTQIPPQISVPLPADYKTIHRFYWYGYNVGHDWLMEYARKHLGPERSAKVRPIQQLSYARNRLRRKTGIRTLALSIARRDETTPPNPALTVMGNICILSIFTAGGSSYRNRPTQAQVDQLTKILGCQPRWWVDGETMESYYQ</sequence>
<accession>A0A4Y9ZZI2</accession>
<reference evidence="1 2" key="1">
    <citation type="submission" date="2019-02" db="EMBL/GenBank/DDBJ databases">
        <title>Genome sequencing of the rare red list fungi Hericium alpestre (H. flagellum).</title>
        <authorList>
            <person name="Buettner E."/>
            <person name="Kellner H."/>
        </authorList>
    </citation>
    <scope>NUCLEOTIDE SEQUENCE [LARGE SCALE GENOMIC DNA]</scope>
    <source>
        <strain evidence="1 2">DSM 108284</strain>
    </source>
</reference>
<evidence type="ECO:0000313" key="2">
    <source>
        <dbReference type="Proteomes" id="UP000298061"/>
    </source>
</evidence>
<organism evidence="1 2">
    <name type="scientific">Hericium alpestre</name>
    <dbReference type="NCBI Taxonomy" id="135208"/>
    <lineage>
        <taxon>Eukaryota</taxon>
        <taxon>Fungi</taxon>
        <taxon>Dikarya</taxon>
        <taxon>Basidiomycota</taxon>
        <taxon>Agaricomycotina</taxon>
        <taxon>Agaricomycetes</taxon>
        <taxon>Russulales</taxon>
        <taxon>Hericiaceae</taxon>
        <taxon>Hericium</taxon>
    </lineage>
</organism>
<name>A0A4Y9ZZI2_9AGAM</name>